<dbReference type="GO" id="GO:0005829">
    <property type="term" value="C:cytosol"/>
    <property type="evidence" value="ECO:0007669"/>
    <property type="project" value="TreeGrafter"/>
</dbReference>
<dbReference type="InterPro" id="IPR006379">
    <property type="entry name" value="HAD-SF_hydro_IIB"/>
</dbReference>
<dbReference type="GO" id="GO:0000287">
    <property type="term" value="F:magnesium ion binding"/>
    <property type="evidence" value="ECO:0007669"/>
    <property type="project" value="TreeGrafter"/>
</dbReference>
<reference evidence="3 4" key="1">
    <citation type="journal article" date="2011" name="PLoS ONE">
        <title>Core proteome of the minimal cell: comparative proteomics of three mollicute species.</title>
        <authorList>
            <person name="Fisunov G.Y."/>
            <person name="Alexeev D.G."/>
            <person name="Bazaleev N.A."/>
            <person name="Ladygina V.G."/>
            <person name="Galyamina M.A."/>
            <person name="Kondratov I.G."/>
            <person name="Zhukova N.A."/>
            <person name="Serebryakova M.V."/>
            <person name="Demina I.A."/>
            <person name="Govorun V.M."/>
        </authorList>
    </citation>
    <scope>NUCLEOTIDE SEQUENCE [LARGE SCALE GENOMIC DNA]</scope>
    <source>
        <strain evidence="3 4">S6</strain>
    </source>
</reference>
<sequence length="289" mass="32971">MSDLDKNKQLKLIGIDLDGTLLSIRKKVTKKVIGSLLELRKKLPNIVIAIITGRSYLSAKRVVNELQEAGVKINYLCSYNGSVLFKINEQSELIKLDEHSIDSLTTKAIFDYCTKNKIVFQGYLVTDQVNRSIVLSDNFSGRLIASFNKNKSFCSKDFVDGRYYKINLISSNHKRLKKFNQFVSENYPDDLEIANIYPTFLEITTKNINKAFALASICDLENISLEQTAVIGDSLNDYSMFEIASYKFAMKRANKKLKDISTYIASSRRHNQFKEIIQKTIAIVDDEKK</sequence>
<dbReference type="KEGG" id="mgz:GCW_03125"/>
<dbReference type="InterPro" id="IPR023214">
    <property type="entry name" value="HAD_sf"/>
</dbReference>
<comment type="cofactor">
    <cofactor evidence="1">
        <name>Mg(2+)</name>
        <dbReference type="ChEBI" id="CHEBI:18420"/>
    </cofactor>
</comment>
<dbReference type="EMBL" id="CP006916">
    <property type="protein sequence ID" value="AHB99810.1"/>
    <property type="molecule type" value="Genomic_DNA"/>
</dbReference>
<dbReference type="NCBIfam" id="TIGR00099">
    <property type="entry name" value="Cof-subfamily"/>
    <property type="match status" value="1"/>
</dbReference>
<dbReference type="PANTHER" id="PTHR10000">
    <property type="entry name" value="PHOSPHOSERINE PHOSPHATASE"/>
    <property type="match status" value="1"/>
</dbReference>
<dbReference type="RefSeq" id="WP_011884797.1">
    <property type="nucleotide sequence ID" value="NC_023030.2"/>
</dbReference>
<dbReference type="PROSITE" id="PS01228">
    <property type="entry name" value="COF_1"/>
    <property type="match status" value="1"/>
</dbReference>
<dbReference type="InterPro" id="IPR000150">
    <property type="entry name" value="Cof"/>
</dbReference>
<dbReference type="HOGENOM" id="CLU_044146_3_1_14"/>
<comment type="similarity">
    <text evidence="2">Belongs to the HAD-like hydrolase superfamily. Cof family.</text>
</comment>
<evidence type="ECO:0000313" key="4">
    <source>
        <dbReference type="Proteomes" id="UP000018735"/>
    </source>
</evidence>
<dbReference type="Pfam" id="PF08282">
    <property type="entry name" value="Hydrolase_3"/>
    <property type="match status" value="1"/>
</dbReference>
<dbReference type="PANTHER" id="PTHR10000:SF8">
    <property type="entry name" value="HAD SUPERFAMILY HYDROLASE-LIKE, TYPE 3"/>
    <property type="match status" value="1"/>
</dbReference>
<dbReference type="InterPro" id="IPR036412">
    <property type="entry name" value="HAD-like_sf"/>
</dbReference>
<name>A0A0F6CL38_MYCGL</name>
<protein>
    <submittedName>
        <fullName evidence="3">Haloacid dehalogenase</fullName>
    </submittedName>
</protein>
<evidence type="ECO:0000256" key="2">
    <source>
        <dbReference type="ARBA" id="ARBA00034778"/>
    </source>
</evidence>
<dbReference type="Gene3D" id="3.30.1240.10">
    <property type="match status" value="1"/>
</dbReference>
<gene>
    <name evidence="3" type="ORF">GCW_03125</name>
</gene>
<dbReference type="GO" id="GO:0016791">
    <property type="term" value="F:phosphatase activity"/>
    <property type="evidence" value="ECO:0007669"/>
    <property type="project" value="TreeGrafter"/>
</dbReference>
<evidence type="ECO:0000313" key="3">
    <source>
        <dbReference type="EMBL" id="AHB99810.1"/>
    </source>
</evidence>
<organism evidence="3 4">
    <name type="scientific">Mycoplasmoides gallisepticum S6</name>
    <dbReference type="NCBI Taxonomy" id="1006581"/>
    <lineage>
        <taxon>Bacteria</taxon>
        <taxon>Bacillati</taxon>
        <taxon>Mycoplasmatota</taxon>
        <taxon>Mycoplasmoidales</taxon>
        <taxon>Mycoplasmoidaceae</taxon>
        <taxon>Mycoplasmoides</taxon>
    </lineage>
</organism>
<accession>A0A0F6CL38</accession>
<dbReference type="eggNOG" id="COG0561">
    <property type="taxonomic scope" value="Bacteria"/>
</dbReference>
<evidence type="ECO:0000256" key="1">
    <source>
        <dbReference type="ARBA" id="ARBA00001946"/>
    </source>
</evidence>
<dbReference type="Proteomes" id="UP000018735">
    <property type="component" value="Chromosome"/>
</dbReference>
<proteinExistence type="inferred from homology"/>
<dbReference type="NCBIfam" id="TIGR01484">
    <property type="entry name" value="HAD-SF-IIB"/>
    <property type="match status" value="1"/>
</dbReference>
<dbReference type="SUPFAM" id="SSF56784">
    <property type="entry name" value="HAD-like"/>
    <property type="match status" value="1"/>
</dbReference>
<dbReference type="AlphaFoldDB" id="A0A0F6CL38"/>
<dbReference type="Gene3D" id="3.40.50.1000">
    <property type="entry name" value="HAD superfamily/HAD-like"/>
    <property type="match status" value="1"/>
</dbReference>